<organism evidence="2 3">
    <name type="scientific">Xylaria bambusicola</name>
    <dbReference type="NCBI Taxonomy" id="326684"/>
    <lineage>
        <taxon>Eukaryota</taxon>
        <taxon>Fungi</taxon>
        <taxon>Dikarya</taxon>
        <taxon>Ascomycota</taxon>
        <taxon>Pezizomycotina</taxon>
        <taxon>Sordariomycetes</taxon>
        <taxon>Xylariomycetidae</taxon>
        <taxon>Xylariales</taxon>
        <taxon>Xylariaceae</taxon>
        <taxon>Xylaria</taxon>
    </lineage>
</organism>
<evidence type="ECO:0000313" key="3">
    <source>
        <dbReference type="Proteomes" id="UP001305414"/>
    </source>
</evidence>
<keyword evidence="3" id="KW-1185">Reference proteome</keyword>
<keyword evidence="1" id="KW-0812">Transmembrane</keyword>
<dbReference type="AlphaFoldDB" id="A0AAN7Z5S3"/>
<feature type="transmembrane region" description="Helical" evidence="1">
    <location>
        <begin position="36"/>
        <end position="55"/>
    </location>
</feature>
<sequence>MLPRIPSPAHAELEWETSRAYDIDIGEKANILQRDCLVLFAFCAALLLFPFFSPLTNRGSRIGGLEHSGGEKRLVISLLFLHGLHACSIIAEIPGLCGSVKESKNQTQNFSRMSLVVVRICLS</sequence>
<dbReference type="EMBL" id="JAWHQM010000002">
    <property type="protein sequence ID" value="KAK5625056.1"/>
    <property type="molecule type" value="Genomic_DNA"/>
</dbReference>
<reference evidence="2 3" key="1">
    <citation type="submission" date="2023-10" db="EMBL/GenBank/DDBJ databases">
        <title>Draft genome sequence of Xylaria bambusicola isolate GMP-LS, the root and basal stem rot pathogen of sugarcane in Indonesia.</title>
        <authorList>
            <person name="Selvaraj P."/>
            <person name="Muralishankar V."/>
            <person name="Muruganantham S."/>
            <person name="Sp S."/>
            <person name="Haryani S."/>
            <person name="Lau K.J.X."/>
            <person name="Naqvi N.I."/>
        </authorList>
    </citation>
    <scope>NUCLEOTIDE SEQUENCE [LARGE SCALE GENOMIC DNA]</scope>
    <source>
        <strain evidence="2">GMP-LS</strain>
    </source>
</reference>
<protein>
    <submittedName>
        <fullName evidence="2">Uncharacterized protein</fullName>
    </submittedName>
</protein>
<keyword evidence="1" id="KW-1133">Transmembrane helix</keyword>
<dbReference type="Proteomes" id="UP001305414">
    <property type="component" value="Unassembled WGS sequence"/>
</dbReference>
<evidence type="ECO:0000256" key="1">
    <source>
        <dbReference type="SAM" id="Phobius"/>
    </source>
</evidence>
<comment type="caution">
    <text evidence="2">The sequence shown here is derived from an EMBL/GenBank/DDBJ whole genome shotgun (WGS) entry which is preliminary data.</text>
</comment>
<evidence type="ECO:0000313" key="2">
    <source>
        <dbReference type="EMBL" id="KAK5625056.1"/>
    </source>
</evidence>
<gene>
    <name evidence="2" type="ORF">RRF57_000772</name>
</gene>
<proteinExistence type="predicted"/>
<accession>A0AAN7Z5S3</accession>
<keyword evidence="1" id="KW-0472">Membrane</keyword>
<name>A0AAN7Z5S3_9PEZI</name>